<evidence type="ECO:0000256" key="1">
    <source>
        <dbReference type="SAM" id="MobiDB-lite"/>
    </source>
</evidence>
<feature type="region of interest" description="Disordered" evidence="1">
    <location>
        <begin position="196"/>
        <end position="365"/>
    </location>
</feature>
<reference evidence="4" key="3">
    <citation type="submission" date="2025-04" db="UniProtKB">
        <authorList>
            <consortium name="RefSeq"/>
        </authorList>
    </citation>
    <scope>IDENTIFICATION</scope>
    <source>
        <strain evidence="4">CBS 781.70</strain>
    </source>
</reference>
<gene>
    <name evidence="2 4" type="ORF">P152DRAFT_510414</name>
</gene>
<evidence type="ECO:0000313" key="3">
    <source>
        <dbReference type="Proteomes" id="UP000504638"/>
    </source>
</evidence>
<dbReference type="RefSeq" id="XP_033538746.1">
    <property type="nucleotide sequence ID" value="XM_033682658.1"/>
</dbReference>
<feature type="compositionally biased region" description="Basic and acidic residues" evidence="1">
    <location>
        <begin position="286"/>
        <end position="295"/>
    </location>
</feature>
<dbReference type="EMBL" id="ML975149">
    <property type="protein sequence ID" value="KAF1817115.1"/>
    <property type="molecule type" value="Genomic_DNA"/>
</dbReference>
<organism evidence="2">
    <name type="scientific">Eremomyces bilateralis CBS 781.70</name>
    <dbReference type="NCBI Taxonomy" id="1392243"/>
    <lineage>
        <taxon>Eukaryota</taxon>
        <taxon>Fungi</taxon>
        <taxon>Dikarya</taxon>
        <taxon>Ascomycota</taxon>
        <taxon>Pezizomycotina</taxon>
        <taxon>Dothideomycetes</taxon>
        <taxon>Dothideomycetes incertae sedis</taxon>
        <taxon>Eremomycetales</taxon>
        <taxon>Eremomycetaceae</taxon>
        <taxon>Eremomyces</taxon>
    </lineage>
</organism>
<accession>A0A6G1GG86</accession>
<evidence type="ECO:0000313" key="4">
    <source>
        <dbReference type="RefSeq" id="XP_033538746.1"/>
    </source>
</evidence>
<dbReference type="GeneID" id="54423228"/>
<dbReference type="OrthoDB" id="4204700at2759"/>
<feature type="compositionally biased region" description="Basic and acidic residues" evidence="1">
    <location>
        <begin position="243"/>
        <end position="252"/>
    </location>
</feature>
<feature type="region of interest" description="Disordered" evidence="1">
    <location>
        <begin position="1"/>
        <end position="23"/>
    </location>
</feature>
<reference evidence="2 4" key="1">
    <citation type="submission" date="2020-01" db="EMBL/GenBank/DDBJ databases">
        <authorList>
            <consortium name="DOE Joint Genome Institute"/>
            <person name="Haridas S."/>
            <person name="Albert R."/>
            <person name="Binder M."/>
            <person name="Bloem J."/>
            <person name="Labutti K."/>
            <person name="Salamov A."/>
            <person name="Andreopoulos B."/>
            <person name="Baker S.E."/>
            <person name="Barry K."/>
            <person name="Bills G."/>
            <person name="Bluhm B.H."/>
            <person name="Cannon C."/>
            <person name="Castanera R."/>
            <person name="Culley D.E."/>
            <person name="Daum C."/>
            <person name="Ezra D."/>
            <person name="Gonzalez J.B."/>
            <person name="Henrissat B."/>
            <person name="Kuo A."/>
            <person name="Liang C."/>
            <person name="Lipzen A."/>
            <person name="Lutzoni F."/>
            <person name="Magnuson J."/>
            <person name="Mondo S."/>
            <person name="Nolan M."/>
            <person name="Ohm R."/>
            <person name="Pangilinan J."/>
            <person name="Park H.-J."/>
            <person name="Ramirez L."/>
            <person name="Alfaro M."/>
            <person name="Sun H."/>
            <person name="Tritt A."/>
            <person name="Yoshinaga Y."/>
            <person name="Zwiers L.-H."/>
            <person name="Turgeon B.G."/>
            <person name="Goodwin S.B."/>
            <person name="Spatafora J.W."/>
            <person name="Crous P.W."/>
            <person name="Grigoriev I.V."/>
        </authorList>
    </citation>
    <scope>NUCLEOTIDE SEQUENCE</scope>
    <source>
        <strain evidence="2 4">CBS 781.70</strain>
    </source>
</reference>
<dbReference type="Proteomes" id="UP000504638">
    <property type="component" value="Unplaced"/>
</dbReference>
<feature type="compositionally biased region" description="Basic and acidic residues" evidence="1">
    <location>
        <begin position="347"/>
        <end position="365"/>
    </location>
</feature>
<dbReference type="AlphaFoldDB" id="A0A6G1GG86"/>
<proteinExistence type="predicted"/>
<evidence type="ECO:0000313" key="2">
    <source>
        <dbReference type="EMBL" id="KAF1817115.1"/>
    </source>
</evidence>
<sequence>MVLADLSPPDSLGNDTYTSTPSNDPLTGPLFHYDPNSLPIVFPVLGPLLGFTHARKLAHVDAELTKFAQQIARPLTPTESQILASATATKVTYPSWVEPPLLAFALRRHLALERAKGEFSLVFMNAKVEQCTPAKFGMRETPLLRALFASARVAPTTFAWLVGARFIASTMHVSAFAQTVLNNTELDGLRKALRRAQGEMRGGQGQGERSQGVFGGRMAGGDAPRRTAGDEGGSTAGWGDAAPPRDDPRPGDEVYNAKNDTAWGMGSSSNDVDDASPTAGAPPESSWERIRRETQAEQQGGRRGGTPGPPRWARRPQGGENNERNGDDGDMFGFSRAEEEAQLAKGEAQRDFDTRMERERQGKDF</sequence>
<protein>
    <submittedName>
        <fullName evidence="2 4">Uncharacterized protein</fullName>
    </submittedName>
</protein>
<feature type="compositionally biased region" description="Polar residues" evidence="1">
    <location>
        <begin position="13"/>
        <end position="23"/>
    </location>
</feature>
<keyword evidence="3" id="KW-1185">Reference proteome</keyword>
<name>A0A6G1GG86_9PEZI</name>
<reference evidence="4" key="2">
    <citation type="submission" date="2020-04" db="EMBL/GenBank/DDBJ databases">
        <authorList>
            <consortium name="NCBI Genome Project"/>
        </authorList>
    </citation>
    <scope>NUCLEOTIDE SEQUENCE</scope>
    <source>
        <strain evidence="4">CBS 781.70</strain>
    </source>
</reference>